<gene>
    <name evidence="2" type="ORF">ENT52_02715</name>
</gene>
<dbReference type="InterPro" id="IPR005236">
    <property type="entry name" value="Dihydropt_synth"/>
</dbReference>
<protein>
    <submittedName>
        <fullName evidence="2">Dihydropteroate synthase-like protein</fullName>
    </submittedName>
</protein>
<dbReference type="InterPro" id="IPR000489">
    <property type="entry name" value="Pterin-binding_dom"/>
</dbReference>
<dbReference type="InterPro" id="IPR025595">
    <property type="entry name" value="PterinBD-DUF4346"/>
</dbReference>
<dbReference type="InterPro" id="IPR011005">
    <property type="entry name" value="Dihydropteroate_synth-like_sf"/>
</dbReference>
<dbReference type="EMBL" id="DSYZ01000063">
    <property type="protein sequence ID" value="HGT82623.1"/>
    <property type="molecule type" value="Genomic_DNA"/>
</dbReference>
<dbReference type="PROSITE" id="PS50972">
    <property type="entry name" value="PTERIN_BINDING"/>
    <property type="match status" value="1"/>
</dbReference>
<dbReference type="Pfam" id="PF14251">
    <property type="entry name" value="PterinBD-DUF4346"/>
    <property type="match status" value="1"/>
</dbReference>
<dbReference type="Gene3D" id="3.20.20.20">
    <property type="entry name" value="Dihydropteroate synthase-like"/>
    <property type="match status" value="1"/>
</dbReference>
<evidence type="ECO:0000313" key="2">
    <source>
        <dbReference type="EMBL" id="HGT82623.1"/>
    </source>
</evidence>
<dbReference type="Pfam" id="PF00809">
    <property type="entry name" value="Pterin_bind"/>
    <property type="match status" value="1"/>
</dbReference>
<reference evidence="2" key="1">
    <citation type="journal article" date="2020" name="mSystems">
        <title>Genome- and Community-Level Interaction Insights into Carbon Utilization and Element Cycling Functions of Hydrothermarchaeota in Hydrothermal Sediment.</title>
        <authorList>
            <person name="Zhou Z."/>
            <person name="Liu Y."/>
            <person name="Xu W."/>
            <person name="Pan J."/>
            <person name="Luo Z.H."/>
            <person name="Li M."/>
        </authorList>
    </citation>
    <scope>NUCLEOTIDE SEQUENCE [LARGE SCALE GENOMIC DNA]</scope>
    <source>
        <strain evidence="2">SpSt-587</strain>
    </source>
</reference>
<dbReference type="SUPFAM" id="SSF51717">
    <property type="entry name" value="Dihydropteroate synthetase-like"/>
    <property type="match status" value="1"/>
</dbReference>
<dbReference type="AlphaFoldDB" id="A0A7J3M190"/>
<proteinExistence type="predicted"/>
<evidence type="ECO:0000259" key="1">
    <source>
        <dbReference type="PROSITE" id="PS50972"/>
    </source>
</evidence>
<name>A0A7J3M190_ARCFL</name>
<dbReference type="GO" id="GO:0042558">
    <property type="term" value="P:pteridine-containing compound metabolic process"/>
    <property type="evidence" value="ECO:0007669"/>
    <property type="project" value="InterPro"/>
</dbReference>
<accession>A0A7J3M190</accession>
<sequence>MRILLVTGKLAEKIVRENAVNAEVHVCNIDVAAFITPKHIENLDLKGYDLVLVPGLTKDCNWEEFERKKGVKVRLGPLHASDIRRVLNFADKIDFSHKIPACRLIESIKAEEVVREVEKLEKSAKFKIRDVAIGGKSRMKVVAEIVRPNPKDLREKIAYFAENADIIDIGVPLEFDTNELSKVLKIAVDESKKPISVDTFSKKAIEIALKHGVDMVMSVSSSNAEVLNLIEDQAIVVAERSLEALFKVLELARKRTEKVIADPILDPPLSVANSIKRYIEFRKIDPETPLLFGAGNVTELSDADSIGINALLAFIAEEIGCNLLFTTEASPKTTGSVRELRIASYLSKMAKLRNSPPKDAGISLLALKEKIRYETTKEAESFLIAKESKEFHRDPKGDFIIFIADGKIFCKHEKATIAGKRAKEIIDTILELGLVSRLDHAAYLGRELMKAEIALRLGKNYVQDQDLNFGFLA</sequence>
<comment type="caution">
    <text evidence="2">The sequence shown here is derived from an EMBL/GenBank/DDBJ whole genome shotgun (WGS) entry which is preliminary data.</text>
</comment>
<dbReference type="NCBIfam" id="TIGR00284">
    <property type="entry name" value="dihydropteroate synthase-like protein"/>
    <property type="match status" value="1"/>
</dbReference>
<feature type="domain" description="Pterin-binding" evidence="1">
    <location>
        <begin position="123"/>
        <end position="348"/>
    </location>
</feature>
<organism evidence="2">
    <name type="scientific">Archaeoglobus fulgidus</name>
    <dbReference type="NCBI Taxonomy" id="2234"/>
    <lineage>
        <taxon>Archaea</taxon>
        <taxon>Methanobacteriati</taxon>
        <taxon>Methanobacteriota</taxon>
        <taxon>Archaeoglobi</taxon>
        <taxon>Archaeoglobales</taxon>
        <taxon>Archaeoglobaceae</taxon>
        <taxon>Archaeoglobus</taxon>
    </lineage>
</organism>